<gene>
    <name evidence="1" type="ORF">ALP13_103721</name>
</gene>
<comment type="caution">
    <text evidence="1">The sequence shown here is derived from an EMBL/GenBank/DDBJ whole genome shotgun (WGS) entry which is preliminary data.</text>
</comment>
<dbReference type="AlphaFoldDB" id="A0A0N0G015"/>
<organism evidence="1 2">
    <name type="scientific">Pseudomonas syringae pv. maculicola</name>
    <dbReference type="NCBI Taxonomy" id="59511"/>
    <lineage>
        <taxon>Bacteria</taxon>
        <taxon>Pseudomonadati</taxon>
        <taxon>Pseudomonadota</taxon>
        <taxon>Gammaproteobacteria</taxon>
        <taxon>Pseudomonadales</taxon>
        <taxon>Pseudomonadaceae</taxon>
        <taxon>Pseudomonas</taxon>
    </lineage>
</organism>
<evidence type="ECO:0000313" key="1">
    <source>
        <dbReference type="EMBL" id="RMV34947.1"/>
    </source>
</evidence>
<dbReference type="EMBL" id="RBUQ01000209">
    <property type="protein sequence ID" value="RMV34947.1"/>
    <property type="molecule type" value="Genomic_DNA"/>
</dbReference>
<protein>
    <submittedName>
        <fullName evidence="1">Uncharacterized protein</fullName>
    </submittedName>
</protein>
<reference evidence="1 2" key="1">
    <citation type="submission" date="2018-08" db="EMBL/GenBank/DDBJ databases">
        <title>Recombination of ecologically and evolutionarily significant loci maintains genetic cohesion in the Pseudomonas syringae species complex.</title>
        <authorList>
            <person name="Dillon M."/>
            <person name="Thakur S."/>
            <person name="Almeida R.N.D."/>
            <person name="Weir B.S."/>
            <person name="Guttman D.S."/>
        </authorList>
    </citation>
    <scope>NUCLEOTIDE SEQUENCE [LARGE SCALE GENOMIC DNA]</scope>
    <source>
        <strain evidence="1 2">ICMP 11281</strain>
    </source>
</reference>
<accession>A0A0N0G015</accession>
<dbReference type="Proteomes" id="UP000271631">
    <property type="component" value="Unassembled WGS sequence"/>
</dbReference>
<sequence length="68" mass="7463">MTTIRSMTMDDYDAVIELMRSTPGISILEANDDHAPSEPCPKSMTQARRVGNSGRLFQSERVCAACAE</sequence>
<proteinExistence type="predicted"/>
<evidence type="ECO:0000313" key="2">
    <source>
        <dbReference type="Proteomes" id="UP000271631"/>
    </source>
</evidence>
<name>A0A0N0G015_PSEYM</name>